<organism evidence="12 13">
    <name type="scientific">Anolis carolinensis</name>
    <name type="common">Green anole</name>
    <name type="synonym">American chameleon</name>
    <dbReference type="NCBI Taxonomy" id="28377"/>
    <lineage>
        <taxon>Eukaryota</taxon>
        <taxon>Metazoa</taxon>
        <taxon>Chordata</taxon>
        <taxon>Craniata</taxon>
        <taxon>Vertebrata</taxon>
        <taxon>Euteleostomi</taxon>
        <taxon>Lepidosauria</taxon>
        <taxon>Squamata</taxon>
        <taxon>Bifurcata</taxon>
        <taxon>Unidentata</taxon>
        <taxon>Episquamata</taxon>
        <taxon>Toxicofera</taxon>
        <taxon>Iguania</taxon>
        <taxon>Dactyloidae</taxon>
        <taxon>Anolis</taxon>
    </lineage>
</organism>
<keyword evidence="13" id="KW-1185">Reference proteome</keyword>
<dbReference type="GO" id="GO:0006952">
    <property type="term" value="P:defense response"/>
    <property type="evidence" value="ECO:0007669"/>
    <property type="project" value="InterPro"/>
</dbReference>
<dbReference type="GO" id="GO:0005576">
    <property type="term" value="C:extracellular region"/>
    <property type="evidence" value="ECO:0007669"/>
    <property type="project" value="UniProtKB-SubCell"/>
</dbReference>
<dbReference type="Gene3D" id="3.10.450.10">
    <property type="match status" value="1"/>
</dbReference>
<feature type="region of interest" description="Disordered" evidence="10">
    <location>
        <begin position="181"/>
        <end position="276"/>
    </location>
</feature>
<evidence type="ECO:0000256" key="10">
    <source>
        <dbReference type="SAM" id="MobiDB-lite"/>
    </source>
</evidence>
<name>A0A803T8V5_ANOCA</name>
<keyword evidence="11" id="KW-0732">Signal</keyword>
<evidence type="ECO:0000256" key="8">
    <source>
        <dbReference type="ARBA" id="ARBA00023298"/>
    </source>
</evidence>
<dbReference type="InterPro" id="IPR046350">
    <property type="entry name" value="Cystatin_sf"/>
</dbReference>
<reference evidence="12" key="3">
    <citation type="submission" date="2025-09" db="UniProtKB">
        <authorList>
            <consortium name="Ensembl"/>
        </authorList>
    </citation>
    <scope>IDENTIFICATION</scope>
</reference>
<comment type="subcellular location">
    <subcellularLocation>
        <location evidence="2">Secreted</location>
    </subcellularLocation>
    <subcellularLocation>
        <location evidence="1">Target cell membrane</location>
    </subcellularLocation>
</comment>
<dbReference type="PANTHER" id="PTHR10206:SF0">
    <property type="entry name" value="CATHELICIDIN B1-RELATED"/>
    <property type="match status" value="1"/>
</dbReference>
<keyword evidence="6" id="KW-0472">Membrane</keyword>
<dbReference type="AlphaFoldDB" id="A0A803T8V5"/>
<evidence type="ECO:0000313" key="12">
    <source>
        <dbReference type="Ensembl" id="ENSACAP00000031645.1"/>
    </source>
</evidence>
<evidence type="ECO:0000256" key="7">
    <source>
        <dbReference type="ARBA" id="ARBA00023157"/>
    </source>
</evidence>
<dbReference type="Pfam" id="PF00666">
    <property type="entry name" value="Cathelicidins"/>
    <property type="match status" value="1"/>
</dbReference>
<feature type="compositionally biased region" description="Basic and acidic residues" evidence="10">
    <location>
        <begin position="240"/>
        <end position="249"/>
    </location>
</feature>
<feature type="signal peptide" evidence="11">
    <location>
        <begin position="1"/>
        <end position="16"/>
    </location>
</feature>
<dbReference type="SUPFAM" id="SSF54403">
    <property type="entry name" value="Cystatin/monellin"/>
    <property type="match status" value="1"/>
</dbReference>
<evidence type="ECO:0000256" key="4">
    <source>
        <dbReference type="ARBA" id="ARBA00022525"/>
    </source>
</evidence>
<dbReference type="PANTHER" id="PTHR10206">
    <property type="entry name" value="CATHELICIDIN"/>
    <property type="match status" value="1"/>
</dbReference>
<keyword evidence="5" id="KW-1052">Target cell membrane</keyword>
<reference evidence="12" key="2">
    <citation type="submission" date="2025-08" db="UniProtKB">
        <authorList>
            <consortium name="Ensembl"/>
        </authorList>
    </citation>
    <scope>IDENTIFICATION</scope>
</reference>
<keyword evidence="7" id="KW-1015">Disulfide bond</keyword>
<reference evidence="12" key="1">
    <citation type="submission" date="2009-12" db="EMBL/GenBank/DDBJ databases">
        <title>The Genome Sequence of Anolis carolinensis (Green Anole Lizard).</title>
        <authorList>
            <consortium name="The Genome Sequencing Platform"/>
            <person name="Di Palma F."/>
            <person name="Alfoldi J."/>
            <person name="Heiman D."/>
            <person name="Young S."/>
            <person name="Grabherr M."/>
            <person name="Johnson J."/>
            <person name="Lander E.S."/>
            <person name="Lindblad-Toh K."/>
        </authorList>
    </citation>
    <scope>NUCLEOTIDE SEQUENCE [LARGE SCALE GENOMIC DNA]</scope>
    <source>
        <strain evidence="12">JBL SC #1</strain>
    </source>
</reference>
<evidence type="ECO:0000256" key="6">
    <source>
        <dbReference type="ARBA" id="ARBA00023136"/>
    </source>
</evidence>
<feature type="compositionally biased region" description="Gly residues" evidence="10">
    <location>
        <begin position="222"/>
        <end position="239"/>
    </location>
</feature>
<comment type="similarity">
    <text evidence="3">Belongs to the cathelicidin family.</text>
</comment>
<gene>
    <name evidence="12" type="primary">LOC103280243</name>
</gene>
<evidence type="ECO:0000313" key="13">
    <source>
        <dbReference type="Proteomes" id="UP000001646"/>
    </source>
</evidence>
<dbReference type="GeneTree" id="ENSGT01040000244794"/>
<dbReference type="InterPro" id="IPR001894">
    <property type="entry name" value="Cathelicidin-like"/>
</dbReference>
<dbReference type="InParanoid" id="A0A803T8V5"/>
<evidence type="ECO:0000256" key="11">
    <source>
        <dbReference type="SAM" id="SignalP"/>
    </source>
</evidence>
<evidence type="ECO:0000256" key="3">
    <source>
        <dbReference type="ARBA" id="ARBA00005320"/>
    </source>
</evidence>
<evidence type="ECO:0000256" key="1">
    <source>
        <dbReference type="ARBA" id="ARBA00004175"/>
    </source>
</evidence>
<protein>
    <recommendedName>
        <fullName evidence="9">Vipericidin</fullName>
    </recommendedName>
</protein>
<evidence type="ECO:0000256" key="5">
    <source>
        <dbReference type="ARBA" id="ARBA00022537"/>
    </source>
</evidence>
<sequence>MERCWVSLLLLGSVSANVFLRDTPPLSYNKAQVAVVKQFNIEATPPNLYRLVSADPVPKWNPTSSDFQSFPLKIKETVCHGDPEKIKVDKCAFKANGVRSGTSSHGSRSLPPSAPSLPWPDPRETPAALLLFHPLLFLLPLLFPGTVAGQGPPSPPPATSGRSLLLLALALALTLFSRTGSAQDLGSEDGPPQMFPAGSGHRAAKSAMDLDLSDALDERNDWGGGSPPKVNSGGGGAKGGGREGTHISDADLAAMLQDGSYRPDRKTALHGRQPFP</sequence>
<accession>A0A803T8V5</accession>
<keyword evidence="4" id="KW-0964">Secreted</keyword>
<dbReference type="GO" id="GO:0044218">
    <property type="term" value="C:other organism cell membrane"/>
    <property type="evidence" value="ECO:0007669"/>
    <property type="project" value="UniProtKB-KW"/>
</dbReference>
<keyword evidence="8" id="KW-1053">Target membrane</keyword>
<proteinExistence type="inferred from homology"/>
<dbReference type="Ensembl" id="ENSACAT00000043904.1">
    <property type="protein sequence ID" value="ENSACAP00000031645.1"/>
    <property type="gene ID" value="ENSACAG00000041079.1"/>
</dbReference>
<feature type="region of interest" description="Disordered" evidence="10">
    <location>
        <begin position="99"/>
        <end position="120"/>
    </location>
</feature>
<feature type="chain" id="PRO_5032752403" description="Vipericidin" evidence="11">
    <location>
        <begin position="17"/>
        <end position="276"/>
    </location>
</feature>
<dbReference type="Proteomes" id="UP000001646">
    <property type="component" value="Unplaced"/>
</dbReference>
<evidence type="ECO:0000256" key="9">
    <source>
        <dbReference type="ARBA" id="ARBA00030320"/>
    </source>
</evidence>
<evidence type="ECO:0000256" key="2">
    <source>
        <dbReference type="ARBA" id="ARBA00004613"/>
    </source>
</evidence>